<dbReference type="InterPro" id="IPR001623">
    <property type="entry name" value="DnaJ_domain"/>
</dbReference>
<organism evidence="6 7">
    <name type="scientific">Parthenolecanium corni</name>
    <dbReference type="NCBI Taxonomy" id="536013"/>
    <lineage>
        <taxon>Eukaryota</taxon>
        <taxon>Metazoa</taxon>
        <taxon>Ecdysozoa</taxon>
        <taxon>Arthropoda</taxon>
        <taxon>Hexapoda</taxon>
        <taxon>Insecta</taxon>
        <taxon>Pterygota</taxon>
        <taxon>Neoptera</taxon>
        <taxon>Paraneoptera</taxon>
        <taxon>Hemiptera</taxon>
        <taxon>Sternorrhyncha</taxon>
        <taxon>Coccoidea</taxon>
        <taxon>Coccidae</taxon>
        <taxon>Parthenolecanium</taxon>
    </lineage>
</organism>
<keyword evidence="7" id="KW-1185">Reference proteome</keyword>
<evidence type="ECO:0000313" key="6">
    <source>
        <dbReference type="EMBL" id="KAK7576022.1"/>
    </source>
</evidence>
<accession>A0AAN9T6Y5</accession>
<reference evidence="6 7" key="1">
    <citation type="submission" date="2024-03" db="EMBL/GenBank/DDBJ databases">
        <title>Adaptation during the transition from Ophiocordyceps entomopathogen to insect associate is accompanied by gene loss and intensified selection.</title>
        <authorList>
            <person name="Ward C.M."/>
            <person name="Onetto C.A."/>
            <person name="Borneman A.R."/>
        </authorList>
    </citation>
    <scope>NUCLEOTIDE SEQUENCE [LARGE SCALE GENOMIC DNA]</scope>
    <source>
        <strain evidence="6">AWRI1</strain>
        <tissue evidence="6">Single Adult Female</tissue>
    </source>
</reference>
<feature type="coiled-coil region" evidence="4">
    <location>
        <begin position="410"/>
        <end position="446"/>
    </location>
</feature>
<dbReference type="AlphaFoldDB" id="A0AAN9T6Y5"/>
<dbReference type="GO" id="GO:0016020">
    <property type="term" value="C:membrane"/>
    <property type="evidence" value="ECO:0007669"/>
    <property type="project" value="UniProtKB-SubCell"/>
</dbReference>
<protein>
    <recommendedName>
        <fullName evidence="5">J domain-containing protein</fullName>
    </recommendedName>
</protein>
<dbReference type="InterPro" id="IPR018253">
    <property type="entry name" value="DnaJ_domain_CS"/>
</dbReference>
<dbReference type="SMART" id="SM00271">
    <property type="entry name" value="DnaJ"/>
    <property type="match status" value="1"/>
</dbReference>
<evidence type="ECO:0000313" key="7">
    <source>
        <dbReference type="Proteomes" id="UP001367676"/>
    </source>
</evidence>
<comment type="caution">
    <text evidence="6">The sequence shown here is derived from an EMBL/GenBank/DDBJ whole genome shotgun (WGS) entry which is preliminary data.</text>
</comment>
<evidence type="ECO:0000256" key="2">
    <source>
        <dbReference type="ARBA" id="ARBA00023136"/>
    </source>
</evidence>
<dbReference type="Proteomes" id="UP001367676">
    <property type="component" value="Unassembled WGS sequence"/>
</dbReference>
<evidence type="ECO:0000256" key="4">
    <source>
        <dbReference type="SAM" id="Coils"/>
    </source>
</evidence>
<dbReference type="Gene3D" id="1.10.287.110">
    <property type="entry name" value="DnaJ domain"/>
    <property type="match status" value="1"/>
</dbReference>
<feature type="domain" description="J" evidence="5">
    <location>
        <begin position="14"/>
        <end position="82"/>
    </location>
</feature>
<dbReference type="Pfam" id="PF00226">
    <property type="entry name" value="DnaJ"/>
    <property type="match status" value="1"/>
</dbReference>
<dbReference type="GO" id="GO:0042407">
    <property type="term" value="P:cristae formation"/>
    <property type="evidence" value="ECO:0007669"/>
    <property type="project" value="TreeGrafter"/>
</dbReference>
<dbReference type="EMBL" id="JBBCAQ010000036">
    <property type="protein sequence ID" value="KAK7576022.1"/>
    <property type="molecule type" value="Genomic_DNA"/>
</dbReference>
<keyword evidence="2" id="KW-0472">Membrane</keyword>
<evidence type="ECO:0000256" key="3">
    <source>
        <dbReference type="ARBA" id="ARBA00023186"/>
    </source>
</evidence>
<dbReference type="SUPFAM" id="SSF46565">
    <property type="entry name" value="Chaperone J-domain"/>
    <property type="match status" value="1"/>
</dbReference>
<sequence length="561" mass="62940">MSFDSDEESVIEEDYYACLNISKEATPEEITSAYRRLSRLYHPDKHTDAEQKVKADLLFNKIKKAYEILGDPHQRAIYDTVGLKGLKTNGWAIVPRTKTPQEIRDEFERLAREQNERRLQQRTNPRGNVIININATDIFTTYDDDYDEFVEKSYFPSIEISGMSMSQAIEAPLTLRDTLTLQGHLATQNGTGSGSFIVSGKRLISPNGWIEAEFAAGNGPIASLKLSRSLTSSIYGNFATQLKFTSSGPRLGLVSSLGMPLDRYTQGYLTWNVGFASSMTTMIVRDTDQSHSSIVFSLGLTSSFMSASQTWKINKADLKLRIYCKLGTVSSMVECSAEKKVSEQSVLCAAVSVGVPNGVTLKIKINRARQSYIFPIQLCEEPRLMPSVYAVITPLVVYFTVKKLIVEPFIKEQKEKKIEKQREVNKNRMEEKKREAKAAVDLMKATYERIYAEEESRNGLLILRALYGKDADAVAKTEAPSSSQLSEVIDVTVPVQCLIKNSQLTIHNTSKSQLSGFYDPCVGEEKVLYVKYSFHSHVCETTVADQDVLRIPKQSHRINTS</sequence>
<dbReference type="PRINTS" id="PR00625">
    <property type="entry name" value="JDOMAIN"/>
</dbReference>
<keyword evidence="4" id="KW-0175">Coiled coil</keyword>
<dbReference type="InterPro" id="IPR024586">
    <property type="entry name" value="DnaJ-like_C11_C"/>
</dbReference>
<evidence type="ECO:0000259" key="5">
    <source>
        <dbReference type="PROSITE" id="PS50076"/>
    </source>
</evidence>
<gene>
    <name evidence="6" type="ORF">V9T40_012308</name>
</gene>
<evidence type="ECO:0000256" key="1">
    <source>
        <dbReference type="ARBA" id="ARBA00004370"/>
    </source>
</evidence>
<keyword evidence="3" id="KW-0143">Chaperone</keyword>
<comment type="subcellular location">
    <subcellularLocation>
        <location evidence="1">Membrane</location>
    </subcellularLocation>
</comment>
<dbReference type="InterPro" id="IPR052243">
    <property type="entry name" value="Mito_inner_membrane_organizer"/>
</dbReference>
<proteinExistence type="predicted"/>
<dbReference type="GO" id="GO:0005739">
    <property type="term" value="C:mitochondrion"/>
    <property type="evidence" value="ECO:0007669"/>
    <property type="project" value="GOC"/>
</dbReference>
<dbReference type="PROSITE" id="PS50076">
    <property type="entry name" value="DNAJ_2"/>
    <property type="match status" value="1"/>
</dbReference>
<name>A0AAN9T6Y5_9HEMI</name>
<dbReference type="CDD" id="cd06257">
    <property type="entry name" value="DnaJ"/>
    <property type="match status" value="1"/>
</dbReference>
<dbReference type="InterPro" id="IPR036869">
    <property type="entry name" value="J_dom_sf"/>
</dbReference>
<dbReference type="InterPro" id="IPR055225">
    <property type="entry name" value="DNAJC11-like_beta-barrel"/>
</dbReference>
<dbReference type="PANTHER" id="PTHR44157:SF1">
    <property type="entry name" value="DNAJ HOMOLOG SUBFAMILY C MEMBER 11"/>
    <property type="match status" value="1"/>
</dbReference>
<dbReference type="PANTHER" id="PTHR44157">
    <property type="entry name" value="DNAJ HOMOLOG SUBFAMILY C MEMBER 11"/>
    <property type="match status" value="1"/>
</dbReference>
<dbReference type="Pfam" id="PF11875">
    <property type="entry name" value="DnaJ-like_C11_C"/>
    <property type="match status" value="1"/>
</dbReference>
<dbReference type="PROSITE" id="PS00636">
    <property type="entry name" value="DNAJ_1"/>
    <property type="match status" value="1"/>
</dbReference>
<dbReference type="Pfam" id="PF22774">
    <property type="entry name" value="DNAJC11_beta-barrel"/>
    <property type="match status" value="1"/>
</dbReference>